<feature type="compositionally biased region" description="Basic and acidic residues" evidence="1">
    <location>
        <begin position="259"/>
        <end position="269"/>
    </location>
</feature>
<comment type="caution">
    <text evidence="2">The sequence shown here is derived from an EMBL/GenBank/DDBJ whole genome shotgun (WGS) entry which is preliminary data.</text>
</comment>
<dbReference type="InterPro" id="IPR006764">
    <property type="entry name" value="SAM_dep_MeTrfase_SAV2177_type"/>
</dbReference>
<dbReference type="GO" id="GO:0032259">
    <property type="term" value="P:methylation"/>
    <property type="evidence" value="ECO:0007669"/>
    <property type="project" value="UniProtKB-KW"/>
</dbReference>
<dbReference type="InterPro" id="IPR029063">
    <property type="entry name" value="SAM-dependent_MTases_sf"/>
</dbReference>
<keyword evidence="2" id="KW-0489">Methyltransferase</keyword>
<dbReference type="SUPFAM" id="SSF53335">
    <property type="entry name" value="S-adenosyl-L-methionine-dependent methyltransferases"/>
    <property type="match status" value="1"/>
</dbReference>
<dbReference type="Proteomes" id="UP000247569">
    <property type="component" value="Unassembled WGS sequence"/>
</dbReference>
<dbReference type="GO" id="GO:0008168">
    <property type="term" value="F:methyltransferase activity"/>
    <property type="evidence" value="ECO:0007669"/>
    <property type="project" value="UniProtKB-KW"/>
</dbReference>
<accession>A0A318KJU6</accession>
<dbReference type="EMBL" id="QJKF01000008">
    <property type="protein sequence ID" value="PXX61556.1"/>
    <property type="molecule type" value="Genomic_DNA"/>
</dbReference>
<dbReference type="Pfam" id="PF04672">
    <property type="entry name" value="Methyltransf_19"/>
    <property type="match status" value="1"/>
</dbReference>
<sequence length="282" mass="30427">MTVNSSVSNKGVSMDRPAWAPEGVDMQQASPARMYDALLGGSHNFEIDRRAAEMGKALVPDLPRLALSNRAFLRRAVRFLADSGIRQFLDVGSGIPTAGNVHEVVQGIDPDIRVLYADIDPVAVAHSRAILRGNSRAGAIEADLRKPAELLDRAGETGLIDFDQPVGLLLVAVLHLLSDEDEPVKKVADLRAALEPGSYVAISHLTSEMRPEDAGKLGANASDKSRVGIHFRNREGIVAMFDGWDLIEPGVVELPVWRPESERDRHEAPGRSLGLAGVGRKA</sequence>
<evidence type="ECO:0000256" key="1">
    <source>
        <dbReference type="SAM" id="MobiDB-lite"/>
    </source>
</evidence>
<dbReference type="AlphaFoldDB" id="A0A318KJU6"/>
<protein>
    <submittedName>
        <fullName evidence="2">S-adenosyl methyltransferase</fullName>
    </submittedName>
</protein>
<dbReference type="PIRSF" id="PIRSF017393">
    <property type="entry name" value="MTase_SAV2177"/>
    <property type="match status" value="1"/>
</dbReference>
<feature type="region of interest" description="Disordered" evidence="1">
    <location>
        <begin position="259"/>
        <end position="282"/>
    </location>
</feature>
<name>A0A318KJU6_9NOCA</name>
<feature type="compositionally biased region" description="Polar residues" evidence="1">
    <location>
        <begin position="1"/>
        <end position="11"/>
    </location>
</feature>
<dbReference type="Gene3D" id="3.40.50.150">
    <property type="entry name" value="Vaccinia Virus protein VP39"/>
    <property type="match status" value="1"/>
</dbReference>
<reference evidence="2 3" key="1">
    <citation type="submission" date="2018-05" db="EMBL/GenBank/DDBJ databases">
        <title>Genomic Encyclopedia of Type Strains, Phase IV (KMG-IV): sequencing the most valuable type-strain genomes for metagenomic binning, comparative biology and taxonomic classification.</title>
        <authorList>
            <person name="Goeker M."/>
        </authorList>
    </citation>
    <scope>NUCLEOTIDE SEQUENCE [LARGE SCALE GENOMIC DNA]</scope>
    <source>
        <strain evidence="2 3">DSM 44704</strain>
    </source>
</reference>
<keyword evidence="3" id="KW-1185">Reference proteome</keyword>
<feature type="region of interest" description="Disordered" evidence="1">
    <location>
        <begin position="1"/>
        <end position="23"/>
    </location>
</feature>
<keyword evidence="2" id="KW-0808">Transferase</keyword>
<evidence type="ECO:0000313" key="3">
    <source>
        <dbReference type="Proteomes" id="UP000247569"/>
    </source>
</evidence>
<evidence type="ECO:0000313" key="2">
    <source>
        <dbReference type="EMBL" id="PXX61556.1"/>
    </source>
</evidence>
<gene>
    <name evidence="2" type="ORF">DFR70_108114</name>
</gene>
<proteinExistence type="predicted"/>
<organism evidence="2 3">
    <name type="scientific">Nocardia tenerifensis</name>
    <dbReference type="NCBI Taxonomy" id="228006"/>
    <lineage>
        <taxon>Bacteria</taxon>
        <taxon>Bacillati</taxon>
        <taxon>Actinomycetota</taxon>
        <taxon>Actinomycetes</taxon>
        <taxon>Mycobacteriales</taxon>
        <taxon>Nocardiaceae</taxon>
        <taxon>Nocardia</taxon>
    </lineage>
</organism>